<dbReference type="HOGENOM" id="CLU_2496951_0_0_12"/>
<accession>F2NUP1</accession>
<evidence type="ECO:0000313" key="2">
    <source>
        <dbReference type="EMBL" id="AEB13604.1"/>
    </source>
</evidence>
<organism evidence="2 4">
    <name type="scientific">Treponema succinifaciens (strain ATCC 33096 / DSM 2489 / 6091)</name>
    <dbReference type="NCBI Taxonomy" id="869209"/>
    <lineage>
        <taxon>Bacteria</taxon>
        <taxon>Pseudomonadati</taxon>
        <taxon>Spirochaetota</taxon>
        <taxon>Spirochaetia</taxon>
        <taxon>Spirochaetales</taxon>
        <taxon>Treponemataceae</taxon>
        <taxon>Treponema</taxon>
    </lineage>
</organism>
<dbReference type="OrthoDB" id="9815897at2"/>
<feature type="transmembrane region" description="Helical" evidence="1">
    <location>
        <begin position="34"/>
        <end position="54"/>
    </location>
</feature>
<dbReference type="EMBL" id="CP002631">
    <property type="protein sequence ID" value="AEB13621.1"/>
    <property type="molecule type" value="Genomic_DNA"/>
</dbReference>
<gene>
    <name evidence="2" type="ordered locus">Tresu_0663</name>
    <name evidence="3" type="ordered locus">Tresu_0680</name>
</gene>
<name>F2NUP1_TRES6</name>
<dbReference type="Proteomes" id="UP000006852">
    <property type="component" value="Chromosome"/>
</dbReference>
<dbReference type="InterPro" id="IPR021215">
    <property type="entry name" value="DUF2752"/>
</dbReference>
<dbReference type="GeneID" id="302999909"/>
<keyword evidence="1" id="KW-1133">Transmembrane helix</keyword>
<dbReference type="EMBL" id="CP002631">
    <property type="protein sequence ID" value="AEB13604.1"/>
    <property type="molecule type" value="Genomic_DNA"/>
</dbReference>
<proteinExistence type="predicted"/>
<dbReference type="STRING" id="869209.Tresu_0663"/>
<dbReference type="AlphaFoldDB" id="F2NUP1"/>
<evidence type="ECO:0000256" key="1">
    <source>
        <dbReference type="SAM" id="Phobius"/>
    </source>
</evidence>
<evidence type="ECO:0008006" key="5">
    <source>
        <dbReference type="Google" id="ProtNLM"/>
    </source>
</evidence>
<feature type="transmembrane region" description="Helical" evidence="1">
    <location>
        <begin position="61"/>
        <end position="78"/>
    </location>
</feature>
<keyword evidence="1" id="KW-0812">Transmembrane</keyword>
<sequence length="86" mass="9730">MTCIIREIFNCPCPTCGVTRALISLLKGDLQGYFHYNLMAVPLCIATVLMIIGTKVKIKKLQIISVVILLINIPYYFYRLRLGVIP</sequence>
<dbReference type="KEGG" id="tsu:Tresu_0680"/>
<keyword evidence="1" id="KW-0472">Membrane</keyword>
<reference evidence="2 4" key="1">
    <citation type="journal article" date="2011" name="Stand. Genomic Sci.">
        <title>Complete genome sequence of Treponema succinifaciens type strain (6091).</title>
        <authorList>
            <person name="Han C."/>
            <person name="Gronow S."/>
            <person name="Teshima H."/>
            <person name="Lapidus A."/>
            <person name="Nolan M."/>
            <person name="Lucas S."/>
            <person name="Hammon N."/>
            <person name="Deshpande S."/>
            <person name="Cheng J.F."/>
            <person name="Zeytun A."/>
            <person name="Tapia R."/>
            <person name="Goodwin L."/>
            <person name="Pitluck S."/>
            <person name="Liolios K."/>
            <person name="Pagani I."/>
            <person name="Ivanova N."/>
            <person name="Mavromatis K."/>
            <person name="Mikhailova N."/>
            <person name="Huntemann M."/>
            <person name="Pati A."/>
            <person name="Chen A."/>
            <person name="Palaniappan K."/>
            <person name="Land M."/>
            <person name="Hauser L."/>
            <person name="Brambilla E.M."/>
            <person name="Rohde M."/>
            <person name="Goker M."/>
            <person name="Woyke T."/>
            <person name="Bristow J."/>
            <person name="Eisen J.A."/>
            <person name="Markowitz V."/>
            <person name="Hugenholtz P."/>
            <person name="Kyrpides N.C."/>
            <person name="Klenk H.P."/>
            <person name="Detter J.C."/>
        </authorList>
    </citation>
    <scope>NUCLEOTIDE SEQUENCE [LARGE SCALE GENOMIC DNA]</scope>
    <source>
        <strain evidence="4">ATCC 33096 / DSM 2489 / 6091</strain>
        <strain evidence="2">DSM 2489</strain>
    </source>
</reference>
<evidence type="ECO:0000313" key="3">
    <source>
        <dbReference type="EMBL" id="AEB13621.1"/>
    </source>
</evidence>
<dbReference type="RefSeq" id="WP_013700911.1">
    <property type="nucleotide sequence ID" value="NC_015385.1"/>
</dbReference>
<dbReference type="Pfam" id="PF10825">
    <property type="entry name" value="DUF2752"/>
    <property type="match status" value="1"/>
</dbReference>
<dbReference type="KEGG" id="tsu:Tresu_0663"/>
<evidence type="ECO:0000313" key="4">
    <source>
        <dbReference type="Proteomes" id="UP000006852"/>
    </source>
</evidence>
<reference evidence="4" key="2">
    <citation type="submission" date="2011-04" db="EMBL/GenBank/DDBJ databases">
        <title>The complete genome of chromosome of Treponema succinifaciens DSM 2489.</title>
        <authorList>
            <person name="Lucas S."/>
            <person name="Copeland A."/>
            <person name="Lapidus A."/>
            <person name="Bruce D."/>
            <person name="Goodwin L."/>
            <person name="Pitluck S."/>
            <person name="Peters L."/>
            <person name="Kyrpides N."/>
            <person name="Mavromatis K."/>
            <person name="Ivanova N."/>
            <person name="Ovchinnikova G."/>
            <person name="Teshima H."/>
            <person name="Detter J.C."/>
            <person name="Tapia R."/>
            <person name="Han C."/>
            <person name="Land M."/>
            <person name="Hauser L."/>
            <person name="Markowitz V."/>
            <person name="Cheng J.-F."/>
            <person name="Hugenholtz P."/>
            <person name="Woyke T."/>
            <person name="Wu D."/>
            <person name="Gronow S."/>
            <person name="Wellnitz S."/>
            <person name="Brambilla E."/>
            <person name="Klenk H.-P."/>
            <person name="Eisen J.A."/>
        </authorList>
    </citation>
    <scope>NUCLEOTIDE SEQUENCE [LARGE SCALE GENOMIC DNA]</scope>
    <source>
        <strain evidence="4">ATCC 33096 / DSM 2489 / 6091</strain>
    </source>
</reference>
<keyword evidence="4" id="KW-1185">Reference proteome</keyword>
<protein>
    <recommendedName>
        <fullName evidence="5">DUF2752 domain-containing protein</fullName>
    </recommendedName>
</protein>